<dbReference type="RefSeq" id="WP_161035445.1">
    <property type="nucleotide sequence ID" value="NZ_WWCL01000002.1"/>
</dbReference>
<dbReference type="InterPro" id="IPR027417">
    <property type="entry name" value="P-loop_NTPase"/>
</dbReference>
<evidence type="ECO:0000256" key="3">
    <source>
        <dbReference type="ARBA" id="ARBA00022763"/>
    </source>
</evidence>
<proteinExistence type="predicted"/>
<dbReference type="EMBL" id="WWCL01000002">
    <property type="protein sequence ID" value="MYN45905.1"/>
    <property type="molecule type" value="Genomic_DNA"/>
</dbReference>
<evidence type="ECO:0000256" key="4">
    <source>
        <dbReference type="ARBA" id="ARBA00022801"/>
    </source>
</evidence>
<comment type="caution">
    <text evidence="17">The sequence shown here is derived from an EMBL/GenBank/DDBJ whole genome shotgun (WGS) entry which is preliminary data.</text>
</comment>
<dbReference type="Gene3D" id="3.90.320.10">
    <property type="match status" value="1"/>
</dbReference>
<evidence type="ECO:0000259" key="15">
    <source>
        <dbReference type="PROSITE" id="PS51198"/>
    </source>
</evidence>
<dbReference type="GO" id="GO:0043138">
    <property type="term" value="F:3'-5' DNA helicase activity"/>
    <property type="evidence" value="ECO:0007669"/>
    <property type="project" value="UniProtKB-EC"/>
</dbReference>
<evidence type="ECO:0000256" key="8">
    <source>
        <dbReference type="ARBA" id="ARBA00023125"/>
    </source>
</evidence>
<dbReference type="GO" id="GO:0005524">
    <property type="term" value="F:ATP binding"/>
    <property type="evidence" value="ECO:0007669"/>
    <property type="project" value="UniProtKB-UniRule"/>
</dbReference>
<keyword evidence="2 14" id="KW-0547">Nucleotide-binding</keyword>
<dbReference type="PANTHER" id="PTHR11070">
    <property type="entry name" value="UVRD / RECB / PCRA DNA HELICASE FAMILY MEMBER"/>
    <property type="match status" value="1"/>
</dbReference>
<dbReference type="PROSITE" id="PS51217">
    <property type="entry name" value="UVRD_HELICASE_CTER"/>
    <property type="match status" value="1"/>
</dbReference>
<dbReference type="Gene3D" id="1.10.3170.10">
    <property type="entry name" value="Recbcd, chain B, domain 2"/>
    <property type="match status" value="1"/>
</dbReference>
<keyword evidence="18" id="KW-1185">Reference proteome</keyword>
<dbReference type="GO" id="GO:0000725">
    <property type="term" value="P:recombinational repair"/>
    <property type="evidence" value="ECO:0007669"/>
    <property type="project" value="TreeGrafter"/>
</dbReference>
<dbReference type="Gene3D" id="1.10.486.10">
    <property type="entry name" value="PCRA, domain 4"/>
    <property type="match status" value="1"/>
</dbReference>
<keyword evidence="3" id="KW-0227">DNA damage</keyword>
<dbReference type="GO" id="GO:0009338">
    <property type="term" value="C:exodeoxyribonuclease V complex"/>
    <property type="evidence" value="ECO:0007669"/>
    <property type="project" value="TreeGrafter"/>
</dbReference>
<dbReference type="InterPro" id="IPR014016">
    <property type="entry name" value="UvrD-like_ATP-bd"/>
</dbReference>
<dbReference type="AlphaFoldDB" id="A0A845I292"/>
<keyword evidence="10" id="KW-0413">Isomerase</keyword>
<dbReference type="Pfam" id="PF13361">
    <property type="entry name" value="UvrD_C"/>
    <property type="match status" value="2"/>
</dbReference>
<feature type="binding site" evidence="14">
    <location>
        <begin position="28"/>
        <end position="35"/>
    </location>
    <ligand>
        <name>ATP</name>
        <dbReference type="ChEBI" id="CHEBI:30616"/>
    </ligand>
</feature>
<reference evidence="17" key="1">
    <citation type="submission" date="2019-12" db="EMBL/GenBank/DDBJ databases">
        <title>Novel species isolated from a subtropical stream in China.</title>
        <authorList>
            <person name="Lu H."/>
        </authorList>
    </citation>
    <scope>NUCLEOTIDE SEQUENCE [LARGE SCALE GENOMIC DNA]</scope>
    <source>
        <strain evidence="17">FT93W</strain>
    </source>
</reference>
<keyword evidence="8" id="KW-0238">DNA-binding</keyword>
<keyword evidence="5 14" id="KW-0347">Helicase</keyword>
<feature type="domain" description="UvrD-like helicase ATP-binding" evidence="15">
    <location>
        <begin position="7"/>
        <end position="467"/>
    </location>
</feature>
<protein>
    <recommendedName>
        <fullName evidence="12">DNA 3'-5' helicase</fullName>
        <ecNumber evidence="12">5.6.2.4</ecNumber>
    </recommendedName>
</protein>
<keyword evidence="9" id="KW-0234">DNA repair</keyword>
<dbReference type="GO" id="GO:0004527">
    <property type="term" value="F:exonuclease activity"/>
    <property type="evidence" value="ECO:0007669"/>
    <property type="project" value="UniProtKB-KW"/>
</dbReference>
<dbReference type="InterPro" id="IPR000212">
    <property type="entry name" value="DNA_helicase_UvrD/REP"/>
</dbReference>
<evidence type="ECO:0000256" key="10">
    <source>
        <dbReference type="ARBA" id="ARBA00023235"/>
    </source>
</evidence>
<evidence type="ECO:0000256" key="5">
    <source>
        <dbReference type="ARBA" id="ARBA00022806"/>
    </source>
</evidence>
<evidence type="ECO:0000256" key="12">
    <source>
        <dbReference type="ARBA" id="ARBA00034808"/>
    </source>
</evidence>
<evidence type="ECO:0000256" key="6">
    <source>
        <dbReference type="ARBA" id="ARBA00022839"/>
    </source>
</evidence>
<evidence type="ECO:0000256" key="1">
    <source>
        <dbReference type="ARBA" id="ARBA00022722"/>
    </source>
</evidence>
<comment type="catalytic activity">
    <reaction evidence="13">
        <text>ATP + H2O = ADP + phosphate + H(+)</text>
        <dbReference type="Rhea" id="RHEA:13065"/>
        <dbReference type="ChEBI" id="CHEBI:15377"/>
        <dbReference type="ChEBI" id="CHEBI:15378"/>
        <dbReference type="ChEBI" id="CHEBI:30616"/>
        <dbReference type="ChEBI" id="CHEBI:43474"/>
        <dbReference type="ChEBI" id="CHEBI:456216"/>
        <dbReference type="EC" id="5.6.2.4"/>
    </reaction>
</comment>
<dbReference type="SUPFAM" id="SSF52540">
    <property type="entry name" value="P-loop containing nucleoside triphosphate hydrolases"/>
    <property type="match status" value="1"/>
</dbReference>
<accession>A0A845I292</accession>
<gene>
    <name evidence="17" type="ORF">GTP23_12690</name>
</gene>
<evidence type="ECO:0000259" key="16">
    <source>
        <dbReference type="PROSITE" id="PS51217"/>
    </source>
</evidence>
<organism evidence="17 18">
    <name type="scientific">Duganella fentianensis</name>
    <dbReference type="NCBI Taxonomy" id="2692177"/>
    <lineage>
        <taxon>Bacteria</taxon>
        <taxon>Pseudomonadati</taxon>
        <taxon>Pseudomonadota</taxon>
        <taxon>Betaproteobacteria</taxon>
        <taxon>Burkholderiales</taxon>
        <taxon>Oxalobacteraceae</taxon>
        <taxon>Telluria group</taxon>
        <taxon>Duganella</taxon>
    </lineage>
</organism>
<dbReference type="InterPro" id="IPR014017">
    <property type="entry name" value="DNA_helicase_UvrD-like_C"/>
</dbReference>
<dbReference type="GO" id="GO:0005829">
    <property type="term" value="C:cytosol"/>
    <property type="evidence" value="ECO:0007669"/>
    <property type="project" value="TreeGrafter"/>
</dbReference>
<comment type="catalytic activity">
    <reaction evidence="11">
        <text>Couples ATP hydrolysis with the unwinding of duplex DNA by translocating in the 3'-5' direction.</text>
        <dbReference type="EC" id="5.6.2.4"/>
    </reaction>
</comment>
<evidence type="ECO:0000256" key="9">
    <source>
        <dbReference type="ARBA" id="ARBA00023204"/>
    </source>
</evidence>
<evidence type="ECO:0000256" key="13">
    <source>
        <dbReference type="ARBA" id="ARBA00048988"/>
    </source>
</evidence>
<dbReference type="PROSITE" id="PS51198">
    <property type="entry name" value="UVRD_HELICASE_ATP_BIND"/>
    <property type="match status" value="1"/>
</dbReference>
<keyword evidence="1" id="KW-0540">Nuclease</keyword>
<dbReference type="InterPro" id="IPR011604">
    <property type="entry name" value="PDDEXK-like_dom_sf"/>
</dbReference>
<evidence type="ECO:0000256" key="7">
    <source>
        <dbReference type="ARBA" id="ARBA00022840"/>
    </source>
</evidence>
<evidence type="ECO:0000256" key="14">
    <source>
        <dbReference type="PROSITE-ProRule" id="PRU00560"/>
    </source>
</evidence>
<evidence type="ECO:0000256" key="11">
    <source>
        <dbReference type="ARBA" id="ARBA00034617"/>
    </source>
</evidence>
<dbReference type="Pfam" id="PF00580">
    <property type="entry name" value="UvrD-helicase"/>
    <property type="match status" value="1"/>
</dbReference>
<dbReference type="Proteomes" id="UP000444316">
    <property type="component" value="Unassembled WGS sequence"/>
</dbReference>
<sequence length="1095" mass="118800">MSAVLPLDDAYARRQALLDHDSSLIVEAGAGSGKTALMAGRVVMLLAAGQAPSSIAAVTFTELAASELVQRVRDFVQLLCEGSVPSELRLALPDGPDAEQATRLGAALARIDEITCSTIHGFCQRLIMPYPVEAGIDPGASVMSAVQADMLYGDLLEQWLREELDQAQGGSLAEFLDCGIRPMLALVRTLAARLRHYRQDVVLPEADTAVPLQTWRTSFASLAGFIERCGIIEDKSQAVLQEGRQFDLAVSAVPAAILTLQLPNAMFTKQGTARALRNKGVWTKAAREVGIATSEAEALLLELEGYVAASAEALLQLRAAASAAILAGLARAIQPVLARYQQAKRNAALLDFDDLIFAARALVRDHEPVRQALAQRYRHVLVDEFQDTDALQAEIFWTLCGELAATGAQDWRLRDIRPGALFLVGDPKQAIYRFRGADIAVYMAAREAFYRRDPKSVLAITTNFRSVQPILTFVNQCFAAALSADGQPGFVALNAFRGDCQESAVVGLDIQIGDGNVAQIRQAEADAVADFCQRLIGQYRLRDKQGEEYPCRAADIALLAPSSAELWRYEAALEARGIAVVSQAGKGFYRQQEVQDLVALVRVLADARDTLALGALLRGPLVGLTEEALLDIVWHLQQTTPGAALSLWTDTALIDNELARQVLGDLKQLYLLSSSTTPALLLAEAIERLRVRHILVLRHAGRAERALANVQQFLEKANEYAVLGLAAFADDVSRDWADEVSVREGVRDKQEDAVTLFTMHASKGLEWPIVIPVNGCTQWMASDADFVQRNGGKLRCKVLGVAPPGYEEAIQNENADLACERVRLWYVAMTRARQLLVLPRGFDRPAETWAGVLALDLESLPTLALSDQDEPALITSDTPVTQCAEQFSQECVVIETVQREIRWGSPSRGEGAGELIPVEDGDARIDAGYASVAGVRGSRERGRVIHKLLEEVINGETVNDEGTLVARATELIEALGLFPCLDPSEGMSPEEIARCVAATLTLPEVSPLLSTLQAEYPLWSCTPDKQTEHVMTGVADAVSIDSNGRVHTIIDWKSDVIPGPSLLEQYRAQVAAYVKMAGAVRGLLVMVSSGQVIEV</sequence>
<evidence type="ECO:0000313" key="17">
    <source>
        <dbReference type="EMBL" id="MYN45905.1"/>
    </source>
</evidence>
<evidence type="ECO:0000256" key="2">
    <source>
        <dbReference type="ARBA" id="ARBA00022741"/>
    </source>
</evidence>
<keyword evidence="4 14" id="KW-0378">Hydrolase</keyword>
<dbReference type="GO" id="GO:0003677">
    <property type="term" value="F:DNA binding"/>
    <property type="evidence" value="ECO:0007669"/>
    <property type="project" value="UniProtKB-KW"/>
</dbReference>
<keyword evidence="7 14" id="KW-0067">ATP-binding</keyword>
<evidence type="ECO:0000313" key="18">
    <source>
        <dbReference type="Proteomes" id="UP000444316"/>
    </source>
</evidence>
<name>A0A845I292_9BURK</name>
<feature type="domain" description="UvrD-like helicase C-terminal" evidence="16">
    <location>
        <begin position="468"/>
        <end position="764"/>
    </location>
</feature>
<dbReference type="EC" id="5.6.2.4" evidence="12"/>
<dbReference type="PANTHER" id="PTHR11070:SF23">
    <property type="entry name" value="RECBCD ENZYME SUBUNIT RECB"/>
    <property type="match status" value="1"/>
</dbReference>
<dbReference type="Gene3D" id="3.40.50.300">
    <property type="entry name" value="P-loop containing nucleotide triphosphate hydrolases"/>
    <property type="match status" value="2"/>
</dbReference>
<keyword evidence="6" id="KW-0269">Exonuclease</keyword>